<gene>
    <name evidence="2" type="ORF">CU103_22660</name>
</gene>
<reference evidence="3" key="1">
    <citation type="submission" date="2017-11" db="EMBL/GenBank/DDBJ databases">
        <authorList>
            <person name="Kuznetsova I."/>
            <person name="Sazanova A."/>
            <person name="Chirak E."/>
            <person name="Safronova V."/>
            <person name="Willems A."/>
        </authorList>
    </citation>
    <scope>NUCLEOTIDE SEQUENCE [LARGE SCALE GENOMIC DNA]</scope>
    <source>
        <strain evidence="3">CCBAU 03422</strain>
    </source>
</reference>
<dbReference type="EMBL" id="PGGM01000012">
    <property type="protein sequence ID" value="PSH61612.1"/>
    <property type="molecule type" value="Genomic_DNA"/>
</dbReference>
<evidence type="ECO:0000256" key="1">
    <source>
        <dbReference type="SAM" id="Phobius"/>
    </source>
</evidence>
<feature type="transmembrane region" description="Helical" evidence="1">
    <location>
        <begin position="12"/>
        <end position="37"/>
    </location>
</feature>
<evidence type="ECO:0000313" key="3">
    <source>
        <dbReference type="Proteomes" id="UP000241764"/>
    </source>
</evidence>
<dbReference type="RefSeq" id="WP_106666288.1">
    <property type="nucleotide sequence ID" value="NZ_PGGM01000012.1"/>
</dbReference>
<dbReference type="Proteomes" id="UP000241764">
    <property type="component" value="Unassembled WGS sequence"/>
</dbReference>
<comment type="caution">
    <text evidence="2">The sequence shown here is derived from an EMBL/GenBank/DDBJ whole genome shotgun (WGS) entry which is preliminary data.</text>
</comment>
<evidence type="ECO:0000313" key="2">
    <source>
        <dbReference type="EMBL" id="PSH61612.1"/>
    </source>
</evidence>
<keyword evidence="3" id="KW-1185">Reference proteome</keyword>
<dbReference type="AlphaFoldDB" id="A0A2P7B574"/>
<keyword evidence="1" id="KW-0812">Transmembrane</keyword>
<protein>
    <submittedName>
        <fullName evidence="2">Uncharacterized protein</fullName>
    </submittedName>
</protein>
<sequence length="152" mass="15990">MNQSKNLTLMFIGRVAFFLIGLAAASMIASMALLAAISGYNIGEMPAAGFILTLFAEFIAAISFLPAAFVTAVCSKQKKKTPTAFMIVGALVGAAGASTLLIGSELWAPTSFASLVAAGGVSAFVFWIIVFRIGDHFLAAKPNFYKLEDRNV</sequence>
<name>A0A2P7B574_9HYPH</name>
<keyword evidence="1" id="KW-0472">Membrane</keyword>
<feature type="transmembrane region" description="Helical" evidence="1">
    <location>
        <begin position="49"/>
        <end position="72"/>
    </location>
</feature>
<proteinExistence type="predicted"/>
<keyword evidence="1" id="KW-1133">Transmembrane helix</keyword>
<accession>A0A2P7B574</accession>
<feature type="transmembrane region" description="Helical" evidence="1">
    <location>
        <begin position="110"/>
        <end position="131"/>
    </location>
</feature>
<feature type="transmembrane region" description="Helical" evidence="1">
    <location>
        <begin position="84"/>
        <end position="104"/>
    </location>
</feature>
<organism evidence="2 3">
    <name type="scientific">Phyllobacterium sophorae</name>
    <dbReference type="NCBI Taxonomy" id="1520277"/>
    <lineage>
        <taxon>Bacteria</taxon>
        <taxon>Pseudomonadati</taxon>
        <taxon>Pseudomonadota</taxon>
        <taxon>Alphaproteobacteria</taxon>
        <taxon>Hyphomicrobiales</taxon>
        <taxon>Phyllobacteriaceae</taxon>
        <taxon>Phyllobacterium</taxon>
    </lineage>
</organism>